<evidence type="ECO:0000313" key="18">
    <source>
        <dbReference type="Proteomes" id="UP000216020"/>
    </source>
</evidence>
<feature type="binding site" evidence="13">
    <location>
        <position position="216"/>
    </location>
    <ligand>
        <name>Ca(2+)</name>
        <dbReference type="ChEBI" id="CHEBI:29108"/>
    </ligand>
</feature>
<evidence type="ECO:0000313" key="17">
    <source>
        <dbReference type="EMBL" id="OZI37300.1"/>
    </source>
</evidence>
<evidence type="ECO:0000256" key="2">
    <source>
        <dbReference type="ARBA" id="ARBA00001946"/>
    </source>
</evidence>
<feature type="binding site" evidence="13">
    <location>
        <position position="272"/>
    </location>
    <ligand>
        <name>Mg(2+)</name>
        <dbReference type="ChEBI" id="CHEBI:18420"/>
    </ligand>
</feature>
<dbReference type="InterPro" id="IPR015377">
    <property type="entry name" value="Fumarylacetoacetase_N"/>
</dbReference>
<name>A0A261SKK9_9BORD</name>
<keyword evidence="6" id="KW-0378">Hydrolase</keyword>
<dbReference type="EMBL" id="NEVM01000001">
    <property type="protein sequence ID" value="OZI37300.1"/>
    <property type="molecule type" value="Genomic_DNA"/>
</dbReference>
<evidence type="ECO:0000256" key="3">
    <source>
        <dbReference type="ARBA" id="ARBA00004782"/>
    </source>
</evidence>
<evidence type="ECO:0000256" key="7">
    <source>
        <dbReference type="ARBA" id="ARBA00022837"/>
    </source>
</evidence>
<feature type="binding site" evidence="13">
    <location>
        <position position="214"/>
    </location>
    <ligand>
        <name>Ca(2+)</name>
        <dbReference type="ChEBI" id="CHEBI:29108"/>
    </ligand>
</feature>
<dbReference type="Pfam" id="PF09298">
    <property type="entry name" value="FAA_hydrolase_N"/>
    <property type="match status" value="1"/>
</dbReference>
<dbReference type="PANTHER" id="PTHR43069:SF2">
    <property type="entry name" value="FUMARYLACETOACETASE"/>
    <property type="match status" value="1"/>
</dbReference>
<organism evidence="17 18">
    <name type="scientific">Bordetella genomosp. 10</name>
    <dbReference type="NCBI Taxonomy" id="1416804"/>
    <lineage>
        <taxon>Bacteria</taxon>
        <taxon>Pseudomonadati</taxon>
        <taxon>Pseudomonadota</taxon>
        <taxon>Betaproteobacteria</taxon>
        <taxon>Burkholderiales</taxon>
        <taxon>Alcaligenaceae</taxon>
        <taxon>Bordetella</taxon>
    </lineage>
</organism>
<keyword evidence="10" id="KW-0585">Phenylalanine catabolism</keyword>
<dbReference type="RefSeq" id="WP_094851408.1">
    <property type="nucleotide sequence ID" value="NZ_NEVM01000001.1"/>
</dbReference>
<proteinExistence type="predicted"/>
<feature type="binding site" evidence="12">
    <location>
        <position position="255"/>
    </location>
    <ligand>
        <name>substrate</name>
    </ligand>
</feature>
<dbReference type="Pfam" id="PF01557">
    <property type="entry name" value="FAA_hydrolase"/>
    <property type="match status" value="1"/>
</dbReference>
<feature type="domain" description="Fumarylacetoacetase-like C-terminal" evidence="15">
    <location>
        <begin position="147"/>
        <end position="437"/>
    </location>
</feature>
<dbReference type="InterPro" id="IPR036663">
    <property type="entry name" value="Fumarylacetoacetase_C_sf"/>
</dbReference>
<dbReference type="SUPFAM" id="SSF56529">
    <property type="entry name" value="FAH"/>
    <property type="match status" value="1"/>
</dbReference>
<dbReference type="GO" id="GO:0006559">
    <property type="term" value="P:L-phenylalanine catabolic process"/>
    <property type="evidence" value="ECO:0007669"/>
    <property type="project" value="UniProtKB-UniPathway"/>
</dbReference>
<feature type="active site" description="Proton acceptor" evidence="11">
    <location>
        <position position="149"/>
    </location>
</feature>
<feature type="binding site" evidence="13">
    <location>
        <position position="248"/>
    </location>
    <ligand>
        <name>Ca(2+)</name>
        <dbReference type="ChEBI" id="CHEBI:29108"/>
    </ligand>
</feature>
<feature type="domain" description="Fumarylacetoacetase N-terminal" evidence="16">
    <location>
        <begin position="28"/>
        <end position="129"/>
    </location>
</feature>
<feature type="binding site" evidence="13">
    <location>
        <position position="268"/>
    </location>
    <ligand>
        <name>Mg(2+)</name>
        <dbReference type="ChEBI" id="CHEBI:18420"/>
    </ligand>
</feature>
<dbReference type="OrthoDB" id="3766879at2"/>
<dbReference type="GO" id="GO:0004334">
    <property type="term" value="F:fumarylacetoacetase activity"/>
    <property type="evidence" value="ECO:0007669"/>
    <property type="project" value="UniProtKB-EC"/>
</dbReference>
<dbReference type="GO" id="GO:0046872">
    <property type="term" value="F:metal ion binding"/>
    <property type="evidence" value="ECO:0007669"/>
    <property type="project" value="UniProtKB-KW"/>
</dbReference>
<feature type="binding site" evidence="13">
    <location>
        <position position="248"/>
    </location>
    <ligand>
        <name>Mg(2+)</name>
        <dbReference type="ChEBI" id="CHEBI:18420"/>
    </ligand>
</feature>
<keyword evidence="8 13" id="KW-0460">Magnesium</keyword>
<dbReference type="UniPathway" id="UPA00139">
    <property type="reaction ID" value="UER00341"/>
</dbReference>
<feature type="binding site" evidence="12">
    <location>
        <position position="374"/>
    </location>
    <ligand>
        <name>substrate</name>
    </ligand>
</feature>
<evidence type="ECO:0000256" key="1">
    <source>
        <dbReference type="ARBA" id="ARBA00001913"/>
    </source>
</evidence>
<gene>
    <name evidence="17" type="ORF">CAL29_02425</name>
</gene>
<dbReference type="Gene3D" id="3.90.850.10">
    <property type="entry name" value="Fumarylacetoacetase-like, C-terminal domain"/>
    <property type="match status" value="1"/>
</dbReference>
<dbReference type="InterPro" id="IPR005959">
    <property type="entry name" value="Fumarylacetoacetase"/>
</dbReference>
<keyword evidence="9" id="KW-0828">Tyrosine catabolism</keyword>
<dbReference type="Gene3D" id="2.30.30.230">
    <property type="entry name" value="Fumarylacetoacetase, N-terminal domain"/>
    <property type="match status" value="1"/>
</dbReference>
<feature type="region of interest" description="Disordered" evidence="14">
    <location>
        <begin position="1"/>
        <end position="29"/>
    </location>
</feature>
<sequence length="443" mass="47602">MQLNETHDPTLRSWVAGADDRDGDFPPQNLPYGTFRHADDEPWRAGVAIGERILDLGRLATAAPFDGLAGEALAACAAPAHDGRLNGLMALGADHWHALRLALSRGLRADADAARRAPLEAALRPMAGARHATPAHIGDYTDFYISLHHATAVGRQFRPDQPLLPNYKWVPIGYHGRASSLGVQPAFRRPVGQTRPPRDGEPPAFGPSQRLDYELEMAIYIGPGNPQGQRIPMAQAEGHVFGLGLLNDWSARDIQAWEYQPLGPFLGKSFASTLSPWIVTLEALAPFRAPLRRPAGDPAPLPYLASDGNASAGAFDVRLQVDLSTELSRRAGHPAATLSRSNFRDAYWTVAQLVTHHTVNGCNLRAGDLLGTGTLSGPGPDEAGSLLELAEGGKSPLALPWGETRTFLQDGDEIRLSAHCVAPDRRRIGFGSACGRVLAADWA</sequence>
<comment type="caution">
    <text evidence="17">The sequence shown here is derived from an EMBL/GenBank/DDBJ whole genome shotgun (WGS) entry which is preliminary data.</text>
</comment>
<feature type="binding site" evidence="13">
    <location>
        <position position="142"/>
    </location>
    <ligand>
        <name>Ca(2+)</name>
        <dbReference type="ChEBI" id="CHEBI:29108"/>
    </ligand>
</feature>
<keyword evidence="7 13" id="KW-0106">Calcium</keyword>
<dbReference type="AlphaFoldDB" id="A0A261SKK9"/>
<protein>
    <recommendedName>
        <fullName evidence="4">fumarylacetoacetase</fullName>
        <ecNumber evidence="4">3.7.1.2</ecNumber>
    </recommendedName>
</protein>
<evidence type="ECO:0000256" key="13">
    <source>
        <dbReference type="PIRSR" id="PIRSR605959-3"/>
    </source>
</evidence>
<comment type="cofactor">
    <cofactor evidence="1 13">
        <name>Ca(2+)</name>
        <dbReference type="ChEBI" id="CHEBI:29108"/>
    </cofactor>
</comment>
<evidence type="ECO:0000256" key="6">
    <source>
        <dbReference type="ARBA" id="ARBA00022801"/>
    </source>
</evidence>
<keyword evidence="5 13" id="KW-0479">Metal-binding</keyword>
<evidence type="ECO:0000256" key="8">
    <source>
        <dbReference type="ARBA" id="ARBA00022842"/>
    </source>
</evidence>
<dbReference type="Proteomes" id="UP000216020">
    <property type="component" value="Unassembled WGS sequence"/>
</dbReference>
<keyword evidence="18" id="KW-1185">Reference proteome</keyword>
<evidence type="ECO:0000259" key="15">
    <source>
        <dbReference type="Pfam" id="PF01557"/>
    </source>
</evidence>
<evidence type="ECO:0000256" key="12">
    <source>
        <dbReference type="PIRSR" id="PIRSR605959-2"/>
    </source>
</evidence>
<comment type="pathway">
    <text evidence="3">Amino-acid degradation; L-phenylalanine degradation; acetoacetate and fumarate from L-phenylalanine: step 6/6.</text>
</comment>
<dbReference type="NCBIfam" id="TIGR01266">
    <property type="entry name" value="fum_ac_acetase"/>
    <property type="match status" value="1"/>
</dbReference>
<dbReference type="GO" id="GO:1902000">
    <property type="term" value="P:homogentisate catabolic process"/>
    <property type="evidence" value="ECO:0007669"/>
    <property type="project" value="TreeGrafter"/>
</dbReference>
<dbReference type="GO" id="GO:0006572">
    <property type="term" value="P:L-tyrosine catabolic process"/>
    <property type="evidence" value="ECO:0007669"/>
    <property type="project" value="UniProtKB-KW"/>
</dbReference>
<dbReference type="EC" id="3.7.1.2" evidence="4"/>
<evidence type="ECO:0000256" key="4">
    <source>
        <dbReference type="ARBA" id="ARBA00012094"/>
    </source>
</evidence>
<dbReference type="InterPro" id="IPR011234">
    <property type="entry name" value="Fumarylacetoacetase-like_C"/>
</dbReference>
<dbReference type="SUPFAM" id="SSF63433">
    <property type="entry name" value="Fumarylacetoacetate hydrolase, FAH, N-terminal domain"/>
    <property type="match status" value="1"/>
</dbReference>
<feature type="compositionally biased region" description="Basic and acidic residues" evidence="14">
    <location>
        <begin position="1"/>
        <end position="10"/>
    </location>
</feature>
<evidence type="ECO:0000256" key="9">
    <source>
        <dbReference type="ARBA" id="ARBA00022878"/>
    </source>
</evidence>
<evidence type="ECO:0000256" key="10">
    <source>
        <dbReference type="ARBA" id="ARBA00023232"/>
    </source>
</evidence>
<feature type="binding site" evidence="12">
    <location>
        <position position="259"/>
    </location>
    <ligand>
        <name>substrate</name>
    </ligand>
</feature>
<feature type="binding site" evidence="12">
    <location>
        <position position="158"/>
    </location>
    <ligand>
        <name>substrate</name>
    </ligand>
</feature>
<dbReference type="InterPro" id="IPR036462">
    <property type="entry name" value="Fumarylacetoacetase_N_sf"/>
</dbReference>
<evidence type="ECO:0000256" key="11">
    <source>
        <dbReference type="PIRSR" id="PIRSR605959-1"/>
    </source>
</evidence>
<reference evidence="18" key="1">
    <citation type="submission" date="2017-05" db="EMBL/GenBank/DDBJ databases">
        <title>Complete and WGS of Bordetella genogroups.</title>
        <authorList>
            <person name="Spilker T."/>
            <person name="Lipuma J."/>
        </authorList>
    </citation>
    <scope>NUCLEOTIDE SEQUENCE [LARGE SCALE GENOMIC DNA]</scope>
    <source>
        <strain evidence="18">AU16122</strain>
    </source>
</reference>
<comment type="cofactor">
    <cofactor evidence="2 13">
        <name>Mg(2+)</name>
        <dbReference type="ChEBI" id="CHEBI:18420"/>
    </cofactor>
</comment>
<evidence type="ECO:0000256" key="14">
    <source>
        <dbReference type="SAM" id="MobiDB-lite"/>
    </source>
</evidence>
<evidence type="ECO:0000259" key="16">
    <source>
        <dbReference type="Pfam" id="PF09298"/>
    </source>
</evidence>
<evidence type="ECO:0000256" key="5">
    <source>
        <dbReference type="ARBA" id="ARBA00022723"/>
    </source>
</evidence>
<dbReference type="PANTHER" id="PTHR43069">
    <property type="entry name" value="FUMARYLACETOACETASE"/>
    <property type="match status" value="1"/>
</dbReference>
<feature type="binding site" evidence="12">
    <location>
        <position position="144"/>
    </location>
    <ligand>
        <name>substrate</name>
    </ligand>
</feature>
<accession>A0A261SKK9</accession>